<dbReference type="HOGENOM" id="CLU_000680_15_4_1"/>
<reference evidence="3" key="1">
    <citation type="journal article" date="2005" name="PLoS Biol.">
        <title>The genomes of Oryza sativa: a history of duplications.</title>
        <authorList>
            <person name="Yu J."/>
            <person name="Wang J."/>
            <person name="Lin W."/>
            <person name="Li S."/>
            <person name="Li H."/>
            <person name="Zhou J."/>
            <person name="Ni P."/>
            <person name="Dong W."/>
            <person name="Hu S."/>
            <person name="Zeng C."/>
            <person name="Zhang J."/>
            <person name="Zhang Y."/>
            <person name="Li R."/>
            <person name="Xu Z."/>
            <person name="Li S."/>
            <person name="Li X."/>
            <person name="Zheng H."/>
            <person name="Cong L."/>
            <person name="Lin L."/>
            <person name="Yin J."/>
            <person name="Geng J."/>
            <person name="Li G."/>
            <person name="Shi J."/>
            <person name="Liu J."/>
            <person name="Lv H."/>
            <person name="Li J."/>
            <person name="Wang J."/>
            <person name="Deng Y."/>
            <person name="Ran L."/>
            <person name="Shi X."/>
            <person name="Wang X."/>
            <person name="Wu Q."/>
            <person name="Li C."/>
            <person name="Ren X."/>
            <person name="Wang J."/>
            <person name="Wang X."/>
            <person name="Li D."/>
            <person name="Liu D."/>
            <person name="Zhang X."/>
            <person name="Ji Z."/>
            <person name="Zhao W."/>
            <person name="Sun Y."/>
            <person name="Zhang Z."/>
            <person name="Bao J."/>
            <person name="Han Y."/>
            <person name="Dong L."/>
            <person name="Ji J."/>
            <person name="Chen P."/>
            <person name="Wu S."/>
            <person name="Liu J."/>
            <person name="Xiao Y."/>
            <person name="Bu D."/>
            <person name="Tan J."/>
            <person name="Yang L."/>
            <person name="Ye C."/>
            <person name="Zhang J."/>
            <person name="Xu J."/>
            <person name="Zhou Y."/>
            <person name="Yu Y."/>
            <person name="Zhang B."/>
            <person name="Zhuang S."/>
            <person name="Wei H."/>
            <person name="Liu B."/>
            <person name="Lei M."/>
            <person name="Yu H."/>
            <person name="Li Y."/>
            <person name="Xu H."/>
            <person name="Wei S."/>
            <person name="He X."/>
            <person name="Fang L."/>
            <person name="Zhang Z."/>
            <person name="Zhang Y."/>
            <person name="Huang X."/>
            <person name="Su Z."/>
            <person name="Tong W."/>
            <person name="Li J."/>
            <person name="Tong Z."/>
            <person name="Li S."/>
            <person name="Ye J."/>
            <person name="Wang L."/>
            <person name="Fang L."/>
            <person name="Lei T."/>
            <person name="Chen C."/>
            <person name="Chen H."/>
            <person name="Xu Z."/>
            <person name="Li H."/>
            <person name="Huang H."/>
            <person name="Zhang F."/>
            <person name="Xu H."/>
            <person name="Li N."/>
            <person name="Zhao C."/>
            <person name="Li S."/>
            <person name="Dong L."/>
            <person name="Huang Y."/>
            <person name="Li L."/>
            <person name="Xi Y."/>
            <person name="Qi Q."/>
            <person name="Li W."/>
            <person name="Zhang B."/>
            <person name="Hu W."/>
            <person name="Zhang Y."/>
            <person name="Tian X."/>
            <person name="Jiao Y."/>
            <person name="Liang X."/>
            <person name="Jin J."/>
            <person name="Gao L."/>
            <person name="Zheng W."/>
            <person name="Hao B."/>
            <person name="Liu S."/>
            <person name="Wang W."/>
            <person name="Yuan L."/>
            <person name="Cao M."/>
            <person name="McDermott J."/>
            <person name="Samudrala R."/>
            <person name="Wang J."/>
            <person name="Wong G.K."/>
            <person name="Yang H."/>
        </authorList>
    </citation>
    <scope>NUCLEOTIDE SEQUENCE [LARGE SCALE GENOMIC DNA]</scope>
</reference>
<dbReference type="CDD" id="cd01650">
    <property type="entry name" value="RT_nLTR_like"/>
    <property type="match status" value="1"/>
</dbReference>
<feature type="domain" description="Reverse transcriptase" evidence="1">
    <location>
        <begin position="34"/>
        <end position="147"/>
    </location>
</feature>
<evidence type="ECO:0000313" key="3">
    <source>
        <dbReference type="EMBL" id="EEE69154.1"/>
    </source>
</evidence>
<gene>
    <name evidence="3" type="ORF">OsJ_28290</name>
</gene>
<dbReference type="Pfam" id="PF00078">
    <property type="entry name" value="RVT_1"/>
    <property type="match status" value="1"/>
</dbReference>
<evidence type="ECO:0008006" key="4">
    <source>
        <dbReference type="Google" id="ProtNLM"/>
    </source>
</evidence>
<proteinExistence type="predicted"/>
<dbReference type="InterPro" id="IPR026960">
    <property type="entry name" value="RVT-Znf"/>
</dbReference>
<reference evidence="3" key="2">
    <citation type="submission" date="2008-12" db="EMBL/GenBank/DDBJ databases">
        <title>Improved gene annotation of the rice (Oryza sativa) genomes.</title>
        <authorList>
            <person name="Wang J."/>
            <person name="Li R."/>
            <person name="Fan W."/>
            <person name="Huang Q."/>
            <person name="Zhang J."/>
            <person name="Zhou Y."/>
            <person name="Hu Y."/>
            <person name="Zi S."/>
            <person name="Li J."/>
            <person name="Ni P."/>
            <person name="Zheng H."/>
            <person name="Zhang Y."/>
            <person name="Zhao M."/>
            <person name="Hao Q."/>
            <person name="McDermott J."/>
            <person name="Samudrala R."/>
            <person name="Kristiansen K."/>
            <person name="Wong G.K.-S."/>
        </authorList>
    </citation>
    <scope>NUCLEOTIDE SEQUENCE</scope>
</reference>
<feature type="domain" description="Reverse transcriptase zinc-binding" evidence="2">
    <location>
        <begin position="467"/>
        <end position="568"/>
    </location>
</feature>
<sequence>MGLDVGKEVKSLLIGSEMPAHWNETVVVLIPKIPNPERLKDLRPISLCSVVYKIASKVVANRLKRILPEIISLNQSAFVPGRMIMDNVLLAYELTHFLQNKRRGSGKFAALKLDMSKAYNRVEWEFLRRMMGKLGFCQEWINIVMGFVSTVSYRIKNVLSLYEDCLGQTINKDKSTIMFSKNSTTVEKENVMAGLGIQSEARNEKYLGLPIYMGRSRSQTFSYLKDRVWKRLQGWKERLLSKAGKEILIKSVVQSIPTYAMSCFDLTKTLCNELGSLVCRFWWAQQENENKVHWVSWELLCRRKEQGGIGYRDLHLFNLAMLARQGWRLIMEPMSLCAQVLRAKYFPTGDLMAVREKPGISYSWRSIVRGIQALKKGLIWRVGDGTNIDIWHDPWLPSGITRRPITPRGRTVVNKVTDLIDPTIGKWDKELIEGLFWEEDVKQILTIPIRAGVEDGLAWHFDNRGIFSVKSAYHVLEDERRRHKPKQDGASSSGQTNMEKLCWQQIWKLPYLPKVKHFIWHLAHNSLPFRMSIQKRGMQIDTRCPVCHRQNEDGGHYFLKCKLMRKCWQSLDLEECRLELVQMQSASEFVDKIMQKSDGQNDYILFTVGMVECKE</sequence>
<dbReference type="InterPro" id="IPR043502">
    <property type="entry name" value="DNA/RNA_pol_sf"/>
</dbReference>
<dbReference type="PANTHER" id="PTHR33116">
    <property type="entry name" value="REVERSE TRANSCRIPTASE ZINC-BINDING DOMAIN-CONTAINING PROTEIN-RELATED-RELATED"/>
    <property type="match status" value="1"/>
</dbReference>
<protein>
    <recommendedName>
        <fullName evidence="4">Reverse transcriptase domain-containing protein</fullName>
    </recommendedName>
</protein>
<organism evidence="3">
    <name type="scientific">Oryza sativa subsp. japonica</name>
    <name type="common">Rice</name>
    <dbReference type="NCBI Taxonomy" id="39947"/>
    <lineage>
        <taxon>Eukaryota</taxon>
        <taxon>Viridiplantae</taxon>
        <taxon>Streptophyta</taxon>
        <taxon>Embryophyta</taxon>
        <taxon>Tracheophyta</taxon>
        <taxon>Spermatophyta</taxon>
        <taxon>Magnoliopsida</taxon>
        <taxon>Liliopsida</taxon>
        <taxon>Poales</taxon>
        <taxon>Poaceae</taxon>
        <taxon>BOP clade</taxon>
        <taxon>Oryzoideae</taxon>
        <taxon>Oryzeae</taxon>
        <taxon>Oryzinae</taxon>
        <taxon>Oryza</taxon>
        <taxon>Oryza sativa</taxon>
    </lineage>
</organism>
<evidence type="ECO:0000259" key="1">
    <source>
        <dbReference type="Pfam" id="PF00078"/>
    </source>
</evidence>
<dbReference type="AlphaFoldDB" id="B9FYK3"/>
<dbReference type="SUPFAM" id="SSF56672">
    <property type="entry name" value="DNA/RNA polymerases"/>
    <property type="match status" value="1"/>
</dbReference>
<dbReference type="PANTHER" id="PTHR33116:SF86">
    <property type="entry name" value="REVERSE TRANSCRIPTASE DOMAIN-CONTAINING PROTEIN"/>
    <property type="match status" value="1"/>
</dbReference>
<accession>B9FYK3</accession>
<dbReference type="Pfam" id="PF13966">
    <property type="entry name" value="zf-RVT"/>
    <property type="match status" value="1"/>
</dbReference>
<dbReference type="Proteomes" id="UP000007752">
    <property type="component" value="Chromosome 8"/>
</dbReference>
<evidence type="ECO:0000259" key="2">
    <source>
        <dbReference type="Pfam" id="PF13966"/>
    </source>
</evidence>
<dbReference type="InterPro" id="IPR000477">
    <property type="entry name" value="RT_dom"/>
</dbReference>
<dbReference type="EMBL" id="CM000145">
    <property type="protein sequence ID" value="EEE69154.1"/>
    <property type="molecule type" value="Genomic_DNA"/>
</dbReference>
<name>B9FYK3_ORYSJ</name>